<evidence type="ECO:0000313" key="5">
    <source>
        <dbReference type="Proteomes" id="UP000286947"/>
    </source>
</evidence>
<feature type="transmembrane region" description="Helical" evidence="1">
    <location>
        <begin position="140"/>
        <end position="158"/>
    </location>
</feature>
<keyword evidence="5" id="KW-1185">Reference proteome</keyword>
<feature type="transmembrane region" description="Helical" evidence="1">
    <location>
        <begin position="71"/>
        <end position="89"/>
    </location>
</feature>
<evidence type="ECO:0000313" key="4">
    <source>
        <dbReference type="EMBL" id="RUS65634.1"/>
    </source>
</evidence>
<dbReference type="PANTHER" id="PTHR23028:SF53">
    <property type="entry name" value="ACYL_TRANSF_3 DOMAIN-CONTAINING PROTEIN"/>
    <property type="match status" value="1"/>
</dbReference>
<feature type="transmembrane region" description="Helical" evidence="1">
    <location>
        <begin position="343"/>
        <end position="364"/>
    </location>
</feature>
<feature type="transmembrane region" description="Helical" evidence="1">
    <location>
        <begin position="281"/>
        <end position="302"/>
    </location>
</feature>
<proteinExistence type="predicted"/>
<evidence type="ECO:0000259" key="2">
    <source>
        <dbReference type="Pfam" id="PF01757"/>
    </source>
</evidence>
<protein>
    <submittedName>
        <fullName evidence="4">O-acetyltransferase OatA</fullName>
        <ecNumber evidence="4">2.3.1.-</ecNumber>
    </submittedName>
</protein>
<dbReference type="Proteomes" id="UP000286947">
    <property type="component" value="Unassembled WGS sequence"/>
</dbReference>
<dbReference type="SUPFAM" id="SSF52266">
    <property type="entry name" value="SGNH hydrolase"/>
    <property type="match status" value="1"/>
</dbReference>
<keyword evidence="1" id="KW-0812">Transmembrane</keyword>
<dbReference type="RefSeq" id="WP_126980887.1">
    <property type="nucleotide sequence ID" value="NZ_PQSP01000010.1"/>
</dbReference>
<keyword evidence="1" id="KW-1133">Transmembrane helix</keyword>
<dbReference type="Pfam" id="PF19040">
    <property type="entry name" value="SGNH"/>
    <property type="match status" value="1"/>
</dbReference>
<keyword evidence="1" id="KW-0472">Membrane</keyword>
<evidence type="ECO:0000259" key="3">
    <source>
        <dbReference type="Pfam" id="PF19040"/>
    </source>
</evidence>
<dbReference type="GO" id="GO:0016020">
    <property type="term" value="C:membrane"/>
    <property type="evidence" value="ECO:0007669"/>
    <property type="project" value="TreeGrafter"/>
</dbReference>
<accession>A0A433SAE8</accession>
<feature type="transmembrane region" description="Helical" evidence="1">
    <location>
        <begin position="7"/>
        <end position="25"/>
    </location>
</feature>
<dbReference type="PANTHER" id="PTHR23028">
    <property type="entry name" value="ACETYLTRANSFERASE"/>
    <property type="match status" value="1"/>
</dbReference>
<dbReference type="InterPro" id="IPR043968">
    <property type="entry name" value="SGNH"/>
</dbReference>
<gene>
    <name evidence="4" type="primary">oatA_3</name>
    <name evidence="4" type="ORF">CUZ56_02720</name>
</gene>
<feature type="transmembrane region" description="Helical" evidence="1">
    <location>
        <begin position="248"/>
        <end position="269"/>
    </location>
</feature>
<feature type="transmembrane region" description="Helical" evidence="1">
    <location>
        <begin position="165"/>
        <end position="184"/>
    </location>
</feature>
<dbReference type="GO" id="GO:0016747">
    <property type="term" value="F:acyltransferase activity, transferring groups other than amino-acyl groups"/>
    <property type="evidence" value="ECO:0007669"/>
    <property type="project" value="InterPro"/>
</dbReference>
<feature type="domain" description="SGNH" evidence="3">
    <location>
        <begin position="395"/>
        <end position="634"/>
    </location>
</feature>
<sequence>MTYKPEIDGLRAVAVLLVLLCHMQLGMAGGFIGVDVFFVISGFLITTIVVDSLSQGKFSFWNFYGRRFVRLYPALIVVVILTFIAGFLLTDPATLENLARTGKYAITSASNFFYYKHQGYFAIAAQKQPFLHTWSLGVEWQFYLVWPLLVWLVFKLPLKCTKALLVALLLVITIASVVASQWALTHGRDSAAYYLMPYRAFELGLGGLLVFIYHQHIKPAAGVVLVIAGLAAILFASVFYTPSTPFPGYYALLPCLGAAACMLGGKTFVQGNVLKWNSVVFIGKASYSIYLVHWPLLVLYKYYVFRDINTVEKLVLLLVSLVLGIVIYLLVEKRINWKRLPNKLVGCLAMAAVVLVVAPVFHYISKGGGGLPWRLNATELNNSDYFEPARAGYHDRSTLGNKAGPFIAVVAGDSFAHSYATGFDEYLSPRMQAVDLVTSPGCMVSGLYYRSDLSAADKADCIDVYQKAIEKSAQYNVPLVLVQSWDNYKIHEFTRLDESGRLHFDRQAVYDDFIRQNLTYTLSQMNGRPLILVATVPYFKIDTSEKECLARPPYVPNQVCTQQILLQYPIEEAIAHHINTLLQEFAQQHPNVYYVDPSLQACPQGICTAQHNAMIYDDGSHLSKYGSRLLTPTVLGAVERIIHPGETP</sequence>
<feature type="transmembrane region" description="Helical" evidence="1">
    <location>
        <begin position="314"/>
        <end position="331"/>
    </location>
</feature>
<dbReference type="AlphaFoldDB" id="A0A433SAE8"/>
<feature type="transmembrane region" description="Helical" evidence="1">
    <location>
        <begin position="220"/>
        <end position="242"/>
    </location>
</feature>
<dbReference type="Pfam" id="PF01757">
    <property type="entry name" value="Acyl_transf_3"/>
    <property type="match status" value="1"/>
</dbReference>
<organism evidence="4 5">
    <name type="scientific">Saezia sanguinis</name>
    <dbReference type="NCBI Taxonomy" id="1965230"/>
    <lineage>
        <taxon>Bacteria</taxon>
        <taxon>Pseudomonadati</taxon>
        <taxon>Pseudomonadota</taxon>
        <taxon>Betaproteobacteria</taxon>
        <taxon>Burkholderiales</taxon>
        <taxon>Saeziaceae</taxon>
        <taxon>Saezia</taxon>
    </lineage>
</organism>
<dbReference type="GO" id="GO:0009103">
    <property type="term" value="P:lipopolysaccharide biosynthetic process"/>
    <property type="evidence" value="ECO:0007669"/>
    <property type="project" value="TreeGrafter"/>
</dbReference>
<reference evidence="4 5" key="1">
    <citation type="submission" date="2018-01" db="EMBL/GenBank/DDBJ databases">
        <title>Saezia sanguinis gen. nov., sp. nov., in the order Burkholderiales isolated from human blood.</title>
        <authorList>
            <person name="Medina-Pascual M.J."/>
            <person name="Valdezate S."/>
            <person name="Monzon S."/>
            <person name="Cuesta I."/>
            <person name="Carrasco G."/>
            <person name="Villalon P."/>
            <person name="Saez-Nieto J.A."/>
        </authorList>
    </citation>
    <scope>NUCLEOTIDE SEQUENCE [LARGE SCALE GENOMIC DNA]</scope>
    <source>
        <strain evidence="4 5">CNM695-12</strain>
    </source>
</reference>
<keyword evidence="4" id="KW-0012">Acyltransferase</keyword>
<feature type="domain" description="Acyltransferase 3" evidence="2">
    <location>
        <begin position="6"/>
        <end position="328"/>
    </location>
</feature>
<dbReference type="InterPro" id="IPR050879">
    <property type="entry name" value="Acyltransferase_3"/>
</dbReference>
<name>A0A433SAE8_9BURK</name>
<dbReference type="EC" id="2.3.1.-" evidence="4"/>
<feature type="transmembrane region" description="Helical" evidence="1">
    <location>
        <begin position="31"/>
        <end position="50"/>
    </location>
</feature>
<feature type="transmembrane region" description="Helical" evidence="1">
    <location>
        <begin position="196"/>
        <end position="213"/>
    </location>
</feature>
<dbReference type="InterPro" id="IPR002656">
    <property type="entry name" value="Acyl_transf_3_dom"/>
</dbReference>
<comment type="caution">
    <text evidence="4">The sequence shown here is derived from an EMBL/GenBank/DDBJ whole genome shotgun (WGS) entry which is preliminary data.</text>
</comment>
<evidence type="ECO:0000256" key="1">
    <source>
        <dbReference type="SAM" id="Phobius"/>
    </source>
</evidence>
<dbReference type="EMBL" id="PQSP01000010">
    <property type="protein sequence ID" value="RUS65634.1"/>
    <property type="molecule type" value="Genomic_DNA"/>
</dbReference>
<keyword evidence="4" id="KW-0808">Transferase</keyword>
<dbReference type="OrthoDB" id="9814807at2"/>